<dbReference type="EMBL" id="MRTF01000003">
    <property type="protein sequence ID" value="OME93982.1"/>
    <property type="molecule type" value="Genomic_DNA"/>
</dbReference>
<dbReference type="OrthoDB" id="2005617at2"/>
<accession>A0A1R1B4U1</accession>
<gene>
    <name evidence="1" type="ORF">BK123_12180</name>
</gene>
<comment type="caution">
    <text evidence="1">The sequence shown here is derived from an EMBL/GenBank/DDBJ whole genome shotgun (WGS) entry which is preliminary data.</text>
</comment>
<dbReference type="Proteomes" id="UP000187074">
    <property type="component" value="Unassembled WGS sequence"/>
</dbReference>
<name>A0A1R1B4U1_PAELA</name>
<dbReference type="AlphaFoldDB" id="A0A1R1B4U1"/>
<evidence type="ECO:0000313" key="2">
    <source>
        <dbReference type="Proteomes" id="UP000187074"/>
    </source>
</evidence>
<reference evidence="1 2" key="1">
    <citation type="submission" date="2016-11" db="EMBL/GenBank/DDBJ databases">
        <title>Paenibacillus species isolates.</title>
        <authorList>
            <person name="Beno S.M."/>
        </authorList>
    </citation>
    <scope>NUCLEOTIDE SEQUENCE [LARGE SCALE GENOMIC DNA]</scope>
    <source>
        <strain evidence="1 2">FSL F4-0100</strain>
    </source>
</reference>
<protein>
    <submittedName>
        <fullName evidence="1">Uncharacterized protein</fullName>
    </submittedName>
</protein>
<evidence type="ECO:0000313" key="1">
    <source>
        <dbReference type="EMBL" id="OME93982.1"/>
    </source>
</evidence>
<organism evidence="1 2">
    <name type="scientific">Paenibacillus lautus</name>
    <name type="common">Bacillus lautus</name>
    <dbReference type="NCBI Taxonomy" id="1401"/>
    <lineage>
        <taxon>Bacteria</taxon>
        <taxon>Bacillati</taxon>
        <taxon>Bacillota</taxon>
        <taxon>Bacilli</taxon>
        <taxon>Bacillales</taxon>
        <taxon>Paenibacillaceae</taxon>
        <taxon>Paenibacillus</taxon>
    </lineage>
</organism>
<proteinExistence type="predicted"/>
<sequence>MGEACKLSCGHCSYNQEVFLGIGFQYINLISILEWYKEDVGRQRIREFMHEKDSTFDCFDGLYVCQKCRYLLNEPYLHMRSDSQTYTNRYVCPRCTAPMPSKPLEYLQNTALDCPDCGQEKLVVNFYMDWD</sequence>